<dbReference type="Pfam" id="PF13561">
    <property type="entry name" value="adh_short_C2"/>
    <property type="match status" value="1"/>
</dbReference>
<dbReference type="CDD" id="cd05233">
    <property type="entry name" value="SDR_c"/>
    <property type="match status" value="1"/>
</dbReference>
<dbReference type="FunFam" id="3.40.50.720:FF:000084">
    <property type="entry name" value="Short-chain dehydrogenase reductase"/>
    <property type="match status" value="1"/>
</dbReference>
<dbReference type="PRINTS" id="PR00080">
    <property type="entry name" value="SDRFAMILY"/>
</dbReference>
<dbReference type="InterPro" id="IPR002347">
    <property type="entry name" value="SDR_fam"/>
</dbReference>
<evidence type="ECO:0000256" key="1">
    <source>
        <dbReference type="ARBA" id="ARBA00006484"/>
    </source>
</evidence>
<dbReference type="PANTHER" id="PTHR43639:SF1">
    <property type="entry name" value="SHORT-CHAIN DEHYDROGENASE_REDUCTASE FAMILY PROTEIN"/>
    <property type="match status" value="1"/>
</dbReference>
<protein>
    <submittedName>
        <fullName evidence="3">NAD(P)-dependent dehydrogenase, short-chain alcohol dehydrogenase family</fullName>
    </submittedName>
</protein>
<dbReference type="PANTHER" id="PTHR43639">
    <property type="entry name" value="OXIDOREDUCTASE, SHORT-CHAIN DEHYDROGENASE/REDUCTASE FAMILY (AFU_ORTHOLOGUE AFUA_5G02870)"/>
    <property type="match status" value="1"/>
</dbReference>
<dbReference type="GO" id="GO:0016491">
    <property type="term" value="F:oxidoreductase activity"/>
    <property type="evidence" value="ECO:0007669"/>
    <property type="project" value="UniProtKB-KW"/>
</dbReference>
<dbReference type="InterPro" id="IPR036291">
    <property type="entry name" value="NAD(P)-bd_dom_sf"/>
</dbReference>
<keyword evidence="4" id="KW-1185">Reference proteome</keyword>
<evidence type="ECO:0000256" key="2">
    <source>
        <dbReference type="ARBA" id="ARBA00023002"/>
    </source>
</evidence>
<dbReference type="Gene3D" id="3.40.50.720">
    <property type="entry name" value="NAD(P)-binding Rossmann-like Domain"/>
    <property type="match status" value="1"/>
</dbReference>
<organism evidence="3 4">
    <name type="scientific">Halomonas caseinilytica</name>
    <dbReference type="NCBI Taxonomy" id="438744"/>
    <lineage>
        <taxon>Bacteria</taxon>
        <taxon>Pseudomonadati</taxon>
        <taxon>Pseudomonadota</taxon>
        <taxon>Gammaproteobacteria</taxon>
        <taxon>Oceanospirillales</taxon>
        <taxon>Halomonadaceae</taxon>
        <taxon>Halomonas</taxon>
    </lineage>
</organism>
<dbReference type="AlphaFoldDB" id="A0A1M6QKE3"/>
<dbReference type="Proteomes" id="UP000184248">
    <property type="component" value="Unassembled WGS sequence"/>
</dbReference>
<proteinExistence type="inferred from homology"/>
<dbReference type="EMBL" id="FRAL01000002">
    <property type="protein sequence ID" value="SHK20759.1"/>
    <property type="molecule type" value="Genomic_DNA"/>
</dbReference>
<reference evidence="4" key="1">
    <citation type="submission" date="2016-11" db="EMBL/GenBank/DDBJ databases">
        <authorList>
            <person name="Varghese N."/>
            <person name="Submissions S."/>
        </authorList>
    </citation>
    <scope>NUCLEOTIDE SEQUENCE [LARGE SCALE GENOMIC DNA]</scope>
    <source>
        <strain evidence="4">ALO Sharm</strain>
    </source>
</reference>
<dbReference type="PRINTS" id="PR00081">
    <property type="entry name" value="GDHRDH"/>
</dbReference>
<gene>
    <name evidence="3" type="ORF">SAMN05192556_10242</name>
</gene>
<keyword evidence="2" id="KW-0560">Oxidoreductase</keyword>
<comment type="similarity">
    <text evidence="1">Belongs to the short-chain dehydrogenases/reductases (SDR) family.</text>
</comment>
<name>A0A1M6QKE3_9GAMM</name>
<accession>A0A1M6QKE3</accession>
<dbReference type="OrthoDB" id="9789398at2"/>
<dbReference type="SUPFAM" id="SSF51735">
    <property type="entry name" value="NAD(P)-binding Rossmann-fold domains"/>
    <property type="match status" value="1"/>
</dbReference>
<evidence type="ECO:0000313" key="4">
    <source>
        <dbReference type="Proteomes" id="UP000184248"/>
    </source>
</evidence>
<sequence length="256" mass="27737">MSEDAGHYPSLEQRVVFITGGGSGIGAGLTRAFHRQGALVVFVDIDDAASQALVEELKRETGRAPQYHHCDIRDVAALQAVIDDVGRTLGPIQVLVNNAANDDRYSWKDIDVEYWDERMSLNLRPMFFAAQAVAHQMMEAGGGSIINFGSISVRMALGDLTSYMTAKAAVHGLTRSLARDLGVHNIRVNTLVPGSIITERQLEKWIGPEEEASIQARQCLKFRLEAPHVAPAVLFLASTASQAITGQELAVDGGWG</sequence>
<dbReference type="RefSeq" id="WP_064699728.1">
    <property type="nucleotide sequence ID" value="NZ_BDEO01000007.1"/>
</dbReference>
<evidence type="ECO:0000313" key="3">
    <source>
        <dbReference type="EMBL" id="SHK20759.1"/>
    </source>
</evidence>